<dbReference type="PANTHER" id="PTHR12875:SF0">
    <property type="entry name" value="GOLGI TO ER TRAFFIC PROTEIN 4 HOMOLOG"/>
    <property type="match status" value="1"/>
</dbReference>
<dbReference type="GO" id="GO:0045048">
    <property type="term" value="P:protein insertion into ER membrane"/>
    <property type="evidence" value="ECO:0007669"/>
    <property type="project" value="InterPro"/>
</dbReference>
<dbReference type="Pfam" id="PF04190">
    <property type="entry name" value="GET4"/>
    <property type="match status" value="1"/>
</dbReference>
<evidence type="ECO:0000313" key="4">
    <source>
        <dbReference type="Proteomes" id="UP000070544"/>
    </source>
</evidence>
<dbReference type="Gene3D" id="1.25.40.10">
    <property type="entry name" value="Tetratricopeptide repeat domain"/>
    <property type="match status" value="1"/>
</dbReference>
<dbReference type="AlphaFoldDB" id="A0A139AAW4"/>
<sequence>MSGGTDKFIQKLQKSVEDKNYYEAHQMYLSVAQRYIKAKKYTDAQSLLHSGITNFTRYAEHGSAQSLLSSLLDVWDHAGGGATETRVATLTELAEGFPLGTKQAWGEQVVKDVVRWTAKNGKDKNGDAEFHHAAGMRFYKAKLYYLAEHHLVLGTPDSAKIAALMAWTWSQEVAAAGGPAVEVGYFEARNVLQYILLHRLNHASLSLSTFLSNLSTNSPSSIITPPSSLTFPTLPGTEFTLTSLPMLNLVQLIYATVQRRAGDLYADVRKIYGGGRGGDPWIEKLLDKIGESYFQIGVSRQPNVLNMLFGNRGSAGGAGGGGPARGALGAGAKRSVQTAELD</sequence>
<accession>A0A139AAW4</accession>
<keyword evidence="4" id="KW-1185">Reference proteome</keyword>
<protein>
    <recommendedName>
        <fullName evidence="5">DUF410-domain-containing protein</fullName>
    </recommendedName>
</protein>
<evidence type="ECO:0000256" key="2">
    <source>
        <dbReference type="SAM" id="MobiDB-lite"/>
    </source>
</evidence>
<dbReference type="OMA" id="VKWSVKA"/>
<dbReference type="PANTHER" id="PTHR12875">
    <property type="entry name" value="GOLGI TO ER TRAFFIC PROTEIN 4 HOMOLOG"/>
    <property type="match status" value="1"/>
</dbReference>
<comment type="similarity">
    <text evidence="1">Belongs to the GET4 family.</text>
</comment>
<dbReference type="InterPro" id="IPR007317">
    <property type="entry name" value="GET4"/>
</dbReference>
<feature type="region of interest" description="Disordered" evidence="2">
    <location>
        <begin position="320"/>
        <end position="342"/>
    </location>
</feature>
<evidence type="ECO:0000256" key="1">
    <source>
        <dbReference type="ARBA" id="ARBA00005351"/>
    </source>
</evidence>
<dbReference type="OrthoDB" id="10252405at2759"/>
<gene>
    <name evidence="3" type="ORF">M427DRAFT_57978</name>
</gene>
<organism evidence="3 4">
    <name type="scientific">Gonapodya prolifera (strain JEL478)</name>
    <name type="common">Monoblepharis prolifera</name>
    <dbReference type="NCBI Taxonomy" id="1344416"/>
    <lineage>
        <taxon>Eukaryota</taxon>
        <taxon>Fungi</taxon>
        <taxon>Fungi incertae sedis</taxon>
        <taxon>Chytridiomycota</taxon>
        <taxon>Chytridiomycota incertae sedis</taxon>
        <taxon>Monoblepharidomycetes</taxon>
        <taxon>Monoblepharidales</taxon>
        <taxon>Gonapodyaceae</taxon>
        <taxon>Gonapodya</taxon>
    </lineage>
</organism>
<dbReference type="Proteomes" id="UP000070544">
    <property type="component" value="Unassembled WGS sequence"/>
</dbReference>
<name>A0A139AAW4_GONPJ</name>
<evidence type="ECO:0008006" key="5">
    <source>
        <dbReference type="Google" id="ProtNLM"/>
    </source>
</evidence>
<dbReference type="GO" id="GO:0005829">
    <property type="term" value="C:cytosol"/>
    <property type="evidence" value="ECO:0007669"/>
    <property type="project" value="TreeGrafter"/>
</dbReference>
<proteinExistence type="inferred from homology"/>
<evidence type="ECO:0000313" key="3">
    <source>
        <dbReference type="EMBL" id="KXS13971.1"/>
    </source>
</evidence>
<dbReference type="InterPro" id="IPR011990">
    <property type="entry name" value="TPR-like_helical_dom_sf"/>
</dbReference>
<dbReference type="STRING" id="1344416.A0A139AAW4"/>
<dbReference type="EMBL" id="KQ965772">
    <property type="protein sequence ID" value="KXS13971.1"/>
    <property type="molecule type" value="Genomic_DNA"/>
</dbReference>
<reference evidence="3 4" key="1">
    <citation type="journal article" date="2015" name="Genome Biol. Evol.">
        <title>Phylogenomic analyses indicate that early fungi evolved digesting cell walls of algal ancestors of land plants.</title>
        <authorList>
            <person name="Chang Y."/>
            <person name="Wang S."/>
            <person name="Sekimoto S."/>
            <person name="Aerts A.L."/>
            <person name="Choi C."/>
            <person name="Clum A."/>
            <person name="LaButti K.M."/>
            <person name="Lindquist E.A."/>
            <person name="Yee Ngan C."/>
            <person name="Ohm R.A."/>
            <person name="Salamov A.A."/>
            <person name="Grigoriev I.V."/>
            <person name="Spatafora J.W."/>
            <person name="Berbee M.L."/>
        </authorList>
    </citation>
    <scope>NUCLEOTIDE SEQUENCE [LARGE SCALE GENOMIC DNA]</scope>
    <source>
        <strain evidence="3 4">JEL478</strain>
    </source>
</reference>